<evidence type="ECO:0000313" key="3">
    <source>
        <dbReference type="Proteomes" id="UP001610335"/>
    </source>
</evidence>
<reference evidence="2 3" key="1">
    <citation type="submission" date="2024-07" db="EMBL/GenBank/DDBJ databases">
        <title>Section-level genome sequencing and comparative genomics of Aspergillus sections Usti and Cavernicolus.</title>
        <authorList>
            <consortium name="Lawrence Berkeley National Laboratory"/>
            <person name="Nybo J.L."/>
            <person name="Vesth T.C."/>
            <person name="Theobald S."/>
            <person name="Frisvad J.C."/>
            <person name="Larsen T.O."/>
            <person name="Kjaerboelling I."/>
            <person name="Rothschild-Mancinelli K."/>
            <person name="Lyhne E.K."/>
            <person name="Kogle M.E."/>
            <person name="Barry K."/>
            <person name="Clum A."/>
            <person name="Na H."/>
            <person name="Ledsgaard L."/>
            <person name="Lin J."/>
            <person name="Lipzen A."/>
            <person name="Kuo A."/>
            <person name="Riley R."/>
            <person name="Mondo S."/>
            <person name="LaButti K."/>
            <person name="Haridas S."/>
            <person name="Pangalinan J."/>
            <person name="Salamov A.A."/>
            <person name="Simmons B.A."/>
            <person name="Magnuson J.K."/>
            <person name="Chen J."/>
            <person name="Drula E."/>
            <person name="Henrissat B."/>
            <person name="Wiebenga A."/>
            <person name="Lubbers R.J."/>
            <person name="Gomes A.C."/>
            <person name="Makela M.R."/>
            <person name="Stajich J."/>
            <person name="Grigoriev I.V."/>
            <person name="Mortensen U.H."/>
            <person name="De vries R.P."/>
            <person name="Baker S.E."/>
            <person name="Andersen M.R."/>
        </authorList>
    </citation>
    <scope>NUCLEOTIDE SEQUENCE [LARGE SCALE GENOMIC DNA]</scope>
    <source>
        <strain evidence="2 3">CBS 600.67</strain>
    </source>
</reference>
<gene>
    <name evidence="2" type="ORF">BDW59DRAFT_175201</name>
</gene>
<protein>
    <submittedName>
        <fullName evidence="2">Uncharacterized protein</fullName>
    </submittedName>
</protein>
<organism evidence="2 3">
    <name type="scientific">Aspergillus cavernicola</name>
    <dbReference type="NCBI Taxonomy" id="176166"/>
    <lineage>
        <taxon>Eukaryota</taxon>
        <taxon>Fungi</taxon>
        <taxon>Dikarya</taxon>
        <taxon>Ascomycota</taxon>
        <taxon>Pezizomycotina</taxon>
        <taxon>Eurotiomycetes</taxon>
        <taxon>Eurotiomycetidae</taxon>
        <taxon>Eurotiales</taxon>
        <taxon>Aspergillaceae</taxon>
        <taxon>Aspergillus</taxon>
        <taxon>Aspergillus subgen. Nidulantes</taxon>
    </lineage>
</organism>
<accession>A0ABR4HS66</accession>
<evidence type="ECO:0000313" key="2">
    <source>
        <dbReference type="EMBL" id="KAL2818220.1"/>
    </source>
</evidence>
<feature type="region of interest" description="Disordered" evidence="1">
    <location>
        <begin position="261"/>
        <end position="282"/>
    </location>
</feature>
<sequence length="431" mass="47924">MSHNLLQNTHTDHAIDNLLLLTQNATLHLDKKTITNFQKLAEFCVQLWQLLNDMPDNLGLNLAPSIIIAAIISSELLAVTALSICVNKFNRDLGDLLLVLAYSTTLKQLCFLQRPDRNSNNASARFCTLLLLQGCSLGDLGWLRNKTIYPTCAFSTSLRSREFLTLSSTISGAQIFPLIHMFTFMNHQREDAPDIAADHHVQQYQNSSSYSYSDYYAMENTLLDAGRFAVRFLAYLRTLGSGSESDKAILRFAYKGASSSLTTTTTVDDDDHSPPPWSLPGQSAVSPISARFFDYKLAPNNPTRVRVRDIPPGSWVVLVDQRGRSCSSSDDNNVFLQYSFVKICQTSAEIVPEQQQQRPVPVPNLAEVVGGLTNFLRETAPGSNVSTWEEQVKEVERDLRTRPASIETGKRCIGICVMAESSAHTLLNQLL</sequence>
<name>A0ABR4HS66_9EURO</name>
<evidence type="ECO:0000256" key="1">
    <source>
        <dbReference type="SAM" id="MobiDB-lite"/>
    </source>
</evidence>
<keyword evidence="3" id="KW-1185">Reference proteome</keyword>
<proteinExistence type="predicted"/>
<dbReference type="Proteomes" id="UP001610335">
    <property type="component" value="Unassembled WGS sequence"/>
</dbReference>
<comment type="caution">
    <text evidence="2">The sequence shown here is derived from an EMBL/GenBank/DDBJ whole genome shotgun (WGS) entry which is preliminary data.</text>
</comment>
<dbReference type="EMBL" id="JBFXLS010000085">
    <property type="protein sequence ID" value="KAL2818220.1"/>
    <property type="molecule type" value="Genomic_DNA"/>
</dbReference>